<dbReference type="SUPFAM" id="SSF50729">
    <property type="entry name" value="PH domain-like"/>
    <property type="match status" value="1"/>
</dbReference>
<dbReference type="InterPro" id="IPR011993">
    <property type="entry name" value="PH-like_dom_sf"/>
</dbReference>
<name>A0A504Z0D2_FASGI</name>
<organism evidence="4 5">
    <name type="scientific">Fasciola gigantica</name>
    <name type="common">Giant liver fluke</name>
    <dbReference type="NCBI Taxonomy" id="46835"/>
    <lineage>
        <taxon>Eukaryota</taxon>
        <taxon>Metazoa</taxon>
        <taxon>Spiralia</taxon>
        <taxon>Lophotrochozoa</taxon>
        <taxon>Platyhelminthes</taxon>
        <taxon>Trematoda</taxon>
        <taxon>Digenea</taxon>
        <taxon>Plagiorchiida</taxon>
        <taxon>Echinostomata</taxon>
        <taxon>Echinostomatoidea</taxon>
        <taxon>Fasciolidae</taxon>
        <taxon>Fasciola</taxon>
    </lineage>
</organism>
<protein>
    <submittedName>
        <fullName evidence="4">Pleckstrin domain-containing family B member 2</fullName>
    </submittedName>
</protein>
<reference evidence="4 5" key="1">
    <citation type="submission" date="2019-04" db="EMBL/GenBank/DDBJ databases">
        <title>Annotation for the trematode Fasciola gigantica.</title>
        <authorList>
            <person name="Choi Y.-J."/>
        </authorList>
    </citation>
    <scope>NUCLEOTIDE SEQUENCE [LARGE SCALE GENOMIC DNA]</scope>
    <source>
        <strain evidence="4">Uganda_cow_1</strain>
    </source>
</reference>
<dbReference type="GO" id="GO:0016020">
    <property type="term" value="C:membrane"/>
    <property type="evidence" value="ECO:0007669"/>
    <property type="project" value="UniProtKB-SubCell"/>
</dbReference>
<gene>
    <name evidence="4" type="ORF">FGIG_07877</name>
</gene>
<comment type="subcellular location">
    <subcellularLocation>
        <location evidence="1">Membrane</location>
    </subcellularLocation>
</comment>
<dbReference type="Gene3D" id="2.30.29.30">
    <property type="entry name" value="Pleckstrin-homology domain (PH domain)/Phosphotyrosine-binding domain (PTB)"/>
    <property type="match status" value="1"/>
</dbReference>
<dbReference type="InterPro" id="IPR001849">
    <property type="entry name" value="PH_domain"/>
</dbReference>
<keyword evidence="5" id="KW-1185">Reference proteome</keyword>
<dbReference type="AlphaFoldDB" id="A0A504Z0D2"/>
<evidence type="ECO:0000313" key="5">
    <source>
        <dbReference type="Proteomes" id="UP000316759"/>
    </source>
</evidence>
<accession>A0A504Z0D2</accession>
<dbReference type="PROSITE" id="PS50003">
    <property type="entry name" value="PH_DOMAIN"/>
    <property type="match status" value="1"/>
</dbReference>
<proteinExistence type="predicted"/>
<evidence type="ECO:0000313" key="4">
    <source>
        <dbReference type="EMBL" id="TPP63398.1"/>
    </source>
</evidence>
<evidence type="ECO:0000259" key="3">
    <source>
        <dbReference type="PROSITE" id="PS50003"/>
    </source>
</evidence>
<dbReference type="EMBL" id="SUNJ01005730">
    <property type="protein sequence ID" value="TPP63398.1"/>
    <property type="molecule type" value="Genomic_DNA"/>
</dbReference>
<evidence type="ECO:0000256" key="2">
    <source>
        <dbReference type="ARBA" id="ARBA00023136"/>
    </source>
</evidence>
<sequence>MDIEIAKAGSVQRLSTVLRRWKPAWLVIYRDGNLRYFASENDYLAKATVHLPTRCLRVISKPKSVDPPVGCNKDQLFGFETRDSDWYFCAQSADDAVTWCLTLMEARSIPPTRRVHIPPAEAHGGYTDGVNYYRHAAYPNTTVPLYDSNPPPGVPSVPMVYRGTDGELVVPQQVIEHPDGSRTIVLGPGNEVRCRCHHGYNCGCGYGYGDAALLGLAAGTLMWSPFMWAPLFWW</sequence>
<keyword evidence="2" id="KW-0472">Membrane</keyword>
<evidence type="ECO:0000256" key="1">
    <source>
        <dbReference type="ARBA" id="ARBA00004370"/>
    </source>
</evidence>
<dbReference type="PANTHER" id="PTHR14309">
    <property type="entry name" value="EXPRESSED PROTEIN"/>
    <property type="match status" value="1"/>
</dbReference>
<dbReference type="SMART" id="SM00233">
    <property type="entry name" value="PH"/>
    <property type="match status" value="1"/>
</dbReference>
<dbReference type="PANTHER" id="PTHR14309:SF10">
    <property type="entry name" value="PH DOMAIN-CONTAINING PROTEIN"/>
    <property type="match status" value="1"/>
</dbReference>
<dbReference type="Pfam" id="PF00169">
    <property type="entry name" value="PH"/>
    <property type="match status" value="1"/>
</dbReference>
<comment type="caution">
    <text evidence="4">The sequence shown here is derived from an EMBL/GenBank/DDBJ whole genome shotgun (WGS) entry which is preliminary data.</text>
</comment>
<dbReference type="FunFam" id="2.30.29.30:FF:000073">
    <property type="entry name" value="Pleckstrin homology domain-containing family B member 2"/>
    <property type="match status" value="1"/>
</dbReference>
<dbReference type="GO" id="GO:0045595">
    <property type="term" value="P:regulation of cell differentiation"/>
    <property type="evidence" value="ECO:0007669"/>
    <property type="project" value="TreeGrafter"/>
</dbReference>
<dbReference type="Proteomes" id="UP000316759">
    <property type="component" value="Unassembled WGS sequence"/>
</dbReference>
<dbReference type="OrthoDB" id="2157866at2759"/>
<feature type="domain" description="PH" evidence="3">
    <location>
        <begin position="4"/>
        <end position="108"/>
    </location>
</feature>
<dbReference type="InterPro" id="IPR039680">
    <property type="entry name" value="PLEKHB1/2"/>
</dbReference>